<dbReference type="EMBL" id="JAFBER010000014">
    <property type="protein sequence ID" value="MBM7645997.1"/>
    <property type="molecule type" value="Genomic_DNA"/>
</dbReference>
<accession>A0ABS2Q392</accession>
<dbReference type="Pfam" id="PF10676">
    <property type="entry name" value="gerPA"/>
    <property type="match status" value="1"/>
</dbReference>
<dbReference type="Proteomes" id="UP000808914">
    <property type="component" value="Unassembled WGS sequence"/>
</dbReference>
<keyword evidence="3" id="KW-1185">Reference proteome</keyword>
<proteinExistence type="inferred from homology"/>
<comment type="similarity">
    <text evidence="1">Belongs to the GerPA/GerPF family.</text>
</comment>
<evidence type="ECO:0000313" key="2">
    <source>
        <dbReference type="EMBL" id="MBM7645997.1"/>
    </source>
</evidence>
<comment type="caution">
    <text evidence="2">The sequence shown here is derived from an EMBL/GenBank/DDBJ whole genome shotgun (WGS) entry which is preliminary data.</text>
</comment>
<reference evidence="2 3" key="1">
    <citation type="submission" date="2021-01" db="EMBL/GenBank/DDBJ databases">
        <title>Genomic Encyclopedia of Type Strains, Phase IV (KMG-IV): sequencing the most valuable type-strain genomes for metagenomic binning, comparative biology and taxonomic classification.</title>
        <authorList>
            <person name="Goeker M."/>
        </authorList>
    </citation>
    <scope>NUCLEOTIDE SEQUENCE [LARGE SCALE GENOMIC DNA]</scope>
    <source>
        <strain evidence="2 3">DSM 28236</strain>
    </source>
</reference>
<organism evidence="2 3">
    <name type="scientific">Scopulibacillus daqui</name>
    <dbReference type="NCBI Taxonomy" id="1469162"/>
    <lineage>
        <taxon>Bacteria</taxon>
        <taxon>Bacillati</taxon>
        <taxon>Bacillota</taxon>
        <taxon>Bacilli</taxon>
        <taxon>Bacillales</taxon>
        <taxon>Sporolactobacillaceae</taxon>
        <taxon>Scopulibacillus</taxon>
    </lineage>
</organism>
<evidence type="ECO:0000313" key="3">
    <source>
        <dbReference type="Proteomes" id="UP000808914"/>
    </source>
</evidence>
<dbReference type="InterPro" id="IPR019618">
    <property type="entry name" value="Spore_germination_GerPA"/>
</dbReference>
<gene>
    <name evidence="2" type="ORF">JOD45_002222</name>
</gene>
<dbReference type="RefSeq" id="WP_205003898.1">
    <property type="nucleotide sequence ID" value="NZ_JAFBER010000014.1"/>
</dbReference>
<protein>
    <submittedName>
        <fullName evidence="2">Spore germination protein PF</fullName>
    </submittedName>
</protein>
<sequence length="71" mass="7395">MPAFVGPVKVNTISGAVSFGDSLNVSPKYMSKTYAGSGGYGTGDFHNENNSFSLTHSYDADANDTNNAANI</sequence>
<dbReference type="PANTHER" id="PTHR37808:SF1">
    <property type="entry name" value="SPORE GERMINATION PROTEIN-LIKE PROTEIN YDZR"/>
    <property type="match status" value="1"/>
</dbReference>
<evidence type="ECO:0000256" key="1">
    <source>
        <dbReference type="ARBA" id="ARBA00008103"/>
    </source>
</evidence>
<dbReference type="PANTHER" id="PTHR37808">
    <property type="entry name" value="SPORE GERMINATION PROTEIN-LIKE PROTEIN YDZR-RELATED"/>
    <property type="match status" value="1"/>
</dbReference>
<name>A0ABS2Q392_9BACL</name>